<dbReference type="GO" id="GO:0003774">
    <property type="term" value="F:cytoskeletal motor activity"/>
    <property type="evidence" value="ECO:0007669"/>
    <property type="project" value="InterPro"/>
</dbReference>
<accession>I8T903</accession>
<dbReference type="PANTHER" id="PTHR34653">
    <property type="match status" value="1"/>
</dbReference>
<comment type="caution">
    <text evidence="7">The sequence shown here is derived from an EMBL/GenBank/DDBJ whole genome shotgun (WGS) entry which is preliminary data.</text>
</comment>
<evidence type="ECO:0000256" key="5">
    <source>
        <dbReference type="HAMAP-Rule" id="MF_00724"/>
    </source>
</evidence>
<name>I8T903_9GAMM</name>
<dbReference type="PANTHER" id="PTHR34653:SF1">
    <property type="entry name" value="FLAGELLAR HOOK-BASAL BODY COMPLEX PROTEIN FLIE"/>
    <property type="match status" value="1"/>
</dbReference>
<comment type="subcellular location">
    <subcellularLocation>
        <location evidence="1 5">Bacterial flagellum basal body</location>
    </subcellularLocation>
</comment>
<evidence type="ECO:0000256" key="6">
    <source>
        <dbReference type="SAM" id="MobiDB-lite"/>
    </source>
</evidence>
<evidence type="ECO:0000313" key="8">
    <source>
        <dbReference type="Proteomes" id="UP000003704"/>
    </source>
</evidence>
<dbReference type="GO" id="GO:0009425">
    <property type="term" value="C:bacterial-type flagellum basal body"/>
    <property type="evidence" value="ECO:0007669"/>
    <property type="project" value="UniProtKB-SubCell"/>
</dbReference>
<dbReference type="OrthoDB" id="8909229at2"/>
<dbReference type="AlphaFoldDB" id="I8T903"/>
<dbReference type="Pfam" id="PF02049">
    <property type="entry name" value="FliE"/>
    <property type="match status" value="1"/>
</dbReference>
<dbReference type="NCBIfam" id="TIGR00205">
    <property type="entry name" value="fliE"/>
    <property type="match status" value="1"/>
</dbReference>
<feature type="region of interest" description="Disordered" evidence="6">
    <location>
        <begin position="20"/>
        <end position="48"/>
    </location>
</feature>
<dbReference type="HAMAP" id="MF_00724">
    <property type="entry name" value="FliE"/>
    <property type="match status" value="1"/>
</dbReference>
<dbReference type="GO" id="GO:0071973">
    <property type="term" value="P:bacterial-type flagellum-dependent cell motility"/>
    <property type="evidence" value="ECO:0007669"/>
    <property type="project" value="InterPro"/>
</dbReference>
<organism evidence="7 8">
    <name type="scientific">Hydrocarboniphaga effusa AP103</name>
    <dbReference type="NCBI Taxonomy" id="1172194"/>
    <lineage>
        <taxon>Bacteria</taxon>
        <taxon>Pseudomonadati</taxon>
        <taxon>Pseudomonadota</taxon>
        <taxon>Gammaproteobacteria</taxon>
        <taxon>Nevskiales</taxon>
        <taxon>Nevskiaceae</taxon>
        <taxon>Hydrocarboniphaga</taxon>
    </lineage>
</organism>
<dbReference type="EMBL" id="AKGD01000001">
    <property type="protein sequence ID" value="EIT70248.1"/>
    <property type="molecule type" value="Genomic_DNA"/>
</dbReference>
<keyword evidence="8" id="KW-1185">Reference proteome</keyword>
<evidence type="ECO:0000313" key="7">
    <source>
        <dbReference type="EMBL" id="EIT70248.1"/>
    </source>
</evidence>
<proteinExistence type="inferred from homology"/>
<evidence type="ECO:0000256" key="4">
    <source>
        <dbReference type="ARBA" id="ARBA00023143"/>
    </source>
</evidence>
<comment type="similarity">
    <text evidence="2 5">Belongs to the FliE family.</text>
</comment>
<evidence type="ECO:0000256" key="1">
    <source>
        <dbReference type="ARBA" id="ARBA00004117"/>
    </source>
</evidence>
<dbReference type="STRING" id="1172194.WQQ_03850"/>
<reference evidence="7 8" key="1">
    <citation type="journal article" date="2012" name="J. Bacteriol.">
        <title>Genome Sequence of n-Alkane-Degrading Hydrocarboniphaga effusa Strain AP103T (ATCC BAA-332T).</title>
        <authorList>
            <person name="Chang H.K."/>
            <person name="Zylstra G.J."/>
            <person name="Chae J.C."/>
        </authorList>
    </citation>
    <scope>NUCLEOTIDE SEQUENCE [LARGE SCALE GENOMIC DNA]</scope>
    <source>
        <strain evidence="7 8">AP103</strain>
    </source>
</reference>
<keyword evidence="4 5" id="KW-0975">Bacterial flagellum</keyword>
<dbReference type="GO" id="GO:0005198">
    <property type="term" value="F:structural molecule activity"/>
    <property type="evidence" value="ECO:0007669"/>
    <property type="project" value="UniProtKB-UniRule"/>
</dbReference>
<sequence length="118" mass="12398">MSSVDINSVLSQIRTLSQQAGAKPAGLPPLRGDIATQGGQATQPGNGFADLVREGIRNVADAQNGASAQQRAFELGDPNTDLATVMVASAKAQVSFRAMVEVRNRVVSAYQEVMNMPL</sequence>
<evidence type="ECO:0000256" key="2">
    <source>
        <dbReference type="ARBA" id="ARBA00009272"/>
    </source>
</evidence>
<dbReference type="InterPro" id="IPR001624">
    <property type="entry name" value="FliE"/>
</dbReference>
<dbReference type="RefSeq" id="WP_007183344.1">
    <property type="nucleotide sequence ID" value="NZ_AKGD01000001.1"/>
</dbReference>
<protein>
    <recommendedName>
        <fullName evidence="3 5">Flagellar hook-basal body complex protein FliE</fullName>
    </recommendedName>
</protein>
<dbReference type="Proteomes" id="UP000003704">
    <property type="component" value="Unassembled WGS sequence"/>
</dbReference>
<dbReference type="PRINTS" id="PR01006">
    <property type="entry name" value="FLGHOOKFLIE"/>
</dbReference>
<evidence type="ECO:0000256" key="3">
    <source>
        <dbReference type="ARBA" id="ARBA00018024"/>
    </source>
</evidence>
<gene>
    <name evidence="5" type="primary">fliE</name>
    <name evidence="7" type="ORF">WQQ_03850</name>
</gene>